<dbReference type="KEGG" id="cfh:C1707_15800"/>
<protein>
    <submittedName>
        <fullName evidence="4">Mannose-6-phosphate isomerase</fullName>
    </submittedName>
</protein>
<organism evidence="4 5">
    <name type="scientific">Caulobacter flavus</name>
    <dbReference type="NCBI Taxonomy" id="1679497"/>
    <lineage>
        <taxon>Bacteria</taxon>
        <taxon>Pseudomonadati</taxon>
        <taxon>Pseudomonadota</taxon>
        <taxon>Alphaproteobacteria</taxon>
        <taxon>Caulobacterales</taxon>
        <taxon>Caulobacteraceae</taxon>
        <taxon>Caulobacter</taxon>
    </lineage>
</organism>
<keyword evidence="6" id="KW-1185">Reference proteome</keyword>
<dbReference type="InterPro" id="IPR010819">
    <property type="entry name" value="AGE/CE"/>
</dbReference>
<evidence type="ECO:0000313" key="5">
    <source>
        <dbReference type="Proteomes" id="UP000234483"/>
    </source>
</evidence>
<dbReference type="EMBL" id="PJRQ01000025">
    <property type="protein sequence ID" value="PLR14345.1"/>
    <property type="molecule type" value="Genomic_DNA"/>
</dbReference>
<dbReference type="Pfam" id="PF07221">
    <property type="entry name" value="GlcNAc_2-epim"/>
    <property type="match status" value="1"/>
</dbReference>
<evidence type="ECO:0000313" key="3">
    <source>
        <dbReference type="EMBL" id="AYV47603.1"/>
    </source>
</evidence>
<reference evidence="4 5" key="1">
    <citation type="submission" date="2017-12" db="EMBL/GenBank/DDBJ databases">
        <title>The genome sequence of Caulobacter flavus CGMCC1 15093.</title>
        <authorList>
            <person name="Gao J."/>
            <person name="Mao X."/>
            <person name="Sun J."/>
        </authorList>
    </citation>
    <scope>NUCLEOTIDE SEQUENCE [LARGE SCALE GENOMIC DNA]</scope>
    <source>
        <strain evidence="4 5">CGMCC1 15093</strain>
    </source>
</reference>
<gene>
    <name evidence="3" type="ORF">C1707_15800</name>
    <name evidence="4" type="ORF">CFHF_13415</name>
</gene>
<reference evidence="3 6" key="2">
    <citation type="submission" date="2018-01" db="EMBL/GenBank/DDBJ databases">
        <title>Complete genome sequence of Caulobacter flavus RHGG3.</title>
        <authorList>
            <person name="Yang E."/>
        </authorList>
    </citation>
    <scope>NUCLEOTIDE SEQUENCE [LARGE SCALE GENOMIC DNA]</scope>
    <source>
        <strain evidence="3 6">RHGG3</strain>
    </source>
</reference>
<accession>A0A2N5CSW7</accession>
<dbReference type="InterPro" id="IPR008928">
    <property type="entry name" value="6-hairpin_glycosidase_sf"/>
</dbReference>
<dbReference type="SUPFAM" id="SSF48208">
    <property type="entry name" value="Six-hairpin glycosidases"/>
    <property type="match status" value="1"/>
</dbReference>
<comment type="similarity">
    <text evidence="1">Belongs to the N-acylglucosamine 2-epimerase family.</text>
</comment>
<dbReference type="RefSeq" id="WP_101713509.1">
    <property type="nucleotide sequence ID" value="NZ_CP026100.1"/>
</dbReference>
<evidence type="ECO:0000313" key="4">
    <source>
        <dbReference type="EMBL" id="PLR14345.1"/>
    </source>
</evidence>
<dbReference type="AlphaFoldDB" id="A0A2N5CSW7"/>
<dbReference type="EMBL" id="CP026100">
    <property type="protein sequence ID" value="AYV47603.1"/>
    <property type="molecule type" value="Genomic_DNA"/>
</dbReference>
<evidence type="ECO:0000313" key="6">
    <source>
        <dbReference type="Proteomes" id="UP000281192"/>
    </source>
</evidence>
<dbReference type="OrthoDB" id="9806359at2"/>
<evidence type="ECO:0000256" key="2">
    <source>
        <dbReference type="ARBA" id="ARBA00023235"/>
    </source>
</evidence>
<evidence type="ECO:0000256" key="1">
    <source>
        <dbReference type="ARBA" id="ARBA00008558"/>
    </source>
</evidence>
<proteinExistence type="inferred from homology"/>
<dbReference type="InterPro" id="IPR012341">
    <property type="entry name" value="6hp_glycosidase-like_sf"/>
</dbReference>
<dbReference type="Proteomes" id="UP000234483">
    <property type="component" value="Unassembled WGS sequence"/>
</dbReference>
<name>A0A2N5CSW7_9CAUL</name>
<sequence length="390" mass="42365">MSPLEEARAACARLKRWLAEAATPLWSQAGVDASGAFEEKLGQDGRPVASLRRARVQPRQLYALVGAERLGAQVDLRTVRRGLAAFLTRYVKPNGLIRAAVDGDGRVLDDGAVLYDQAFALFALADMDIVLGPAAEASTEALRRAVLTAFRHPVAGFYSAFPPTGVLLSNPHMHLFEAALAWIEAEGDGEWRDLALEIKALALEVFIDDQGALRETFDDAWRPAPGLAGRIVEPGHQFEWAWLLLRWAALTDDAADAQACRRAALRLIEIGERYGVDQARGVAINALLDDFSAHDDEARLWPQTERIKAHALAAVETGEAGRWTLAAAAVRGLEAYLATPTPGLWFDRLTPDGRMVDEAAPASSFYHIVCAIEALSTALARADTRLRVAS</sequence>
<dbReference type="PANTHER" id="PTHR15108">
    <property type="entry name" value="N-ACYLGLUCOSAMINE-2-EPIMERASE"/>
    <property type="match status" value="1"/>
</dbReference>
<dbReference type="GO" id="GO:0005975">
    <property type="term" value="P:carbohydrate metabolic process"/>
    <property type="evidence" value="ECO:0007669"/>
    <property type="project" value="InterPro"/>
</dbReference>
<dbReference type="Gene3D" id="1.50.10.10">
    <property type="match status" value="1"/>
</dbReference>
<keyword evidence="2 4" id="KW-0413">Isomerase</keyword>
<dbReference type="GO" id="GO:0016853">
    <property type="term" value="F:isomerase activity"/>
    <property type="evidence" value="ECO:0007669"/>
    <property type="project" value="UniProtKB-KW"/>
</dbReference>
<dbReference type="Proteomes" id="UP000281192">
    <property type="component" value="Chromosome"/>
</dbReference>